<dbReference type="CDD" id="cd03443">
    <property type="entry name" value="PaaI_thioesterase"/>
    <property type="match status" value="1"/>
</dbReference>
<accession>A0ABS6VML2</accession>
<dbReference type="InterPro" id="IPR052365">
    <property type="entry name" value="THEM4/THEM5_acyl-CoA_thioest"/>
</dbReference>
<name>A0ABS6VML2_9GAMM</name>
<keyword evidence="7" id="KW-0175">Coiled coil</keyword>
<dbReference type="EMBL" id="JAHWDQ010000001">
    <property type="protein sequence ID" value="MBW2939553.1"/>
    <property type="molecule type" value="Genomic_DNA"/>
</dbReference>
<sequence length="197" mass="22127">MLASDQQRQQLRDICEQLSEALESSQTLGGSGEELTQIQTTLLQLNQQMAALRNRKMIEFYSPDYQGDFRNILPCSPITGYFNPIAPNLRIWQENNNVYAEGSFGKIHEGPPNCVHGGIISAVYDQVLAFTAIANDLPGLTASLTIKYRKPTPLLTPLRFTTWLEKQKDRQIVIHGECHSGDTLLSEAEGLFILYKK</sequence>
<evidence type="ECO:0000313" key="10">
    <source>
        <dbReference type="Proteomes" id="UP001166291"/>
    </source>
</evidence>
<dbReference type="InterPro" id="IPR006683">
    <property type="entry name" value="Thioestr_dom"/>
</dbReference>
<evidence type="ECO:0000313" key="9">
    <source>
        <dbReference type="EMBL" id="MBW2939553.1"/>
    </source>
</evidence>
<evidence type="ECO:0000256" key="3">
    <source>
        <dbReference type="ARBA" id="ARBA00022801"/>
    </source>
</evidence>
<evidence type="ECO:0000256" key="1">
    <source>
        <dbReference type="ARBA" id="ARBA00004496"/>
    </source>
</evidence>
<organism evidence="9 10">
    <name type="scientific">Zhongshania aquimaris</name>
    <dbReference type="NCBI Taxonomy" id="2857107"/>
    <lineage>
        <taxon>Bacteria</taxon>
        <taxon>Pseudomonadati</taxon>
        <taxon>Pseudomonadota</taxon>
        <taxon>Gammaproteobacteria</taxon>
        <taxon>Cellvibrionales</taxon>
        <taxon>Spongiibacteraceae</taxon>
        <taxon>Zhongshania</taxon>
    </lineage>
</organism>
<keyword evidence="4" id="KW-0276">Fatty acid metabolism</keyword>
<evidence type="ECO:0000256" key="7">
    <source>
        <dbReference type="SAM" id="Coils"/>
    </source>
</evidence>
<evidence type="ECO:0000256" key="4">
    <source>
        <dbReference type="ARBA" id="ARBA00022832"/>
    </source>
</evidence>
<keyword evidence="2" id="KW-0963">Cytoplasm</keyword>
<gene>
    <name evidence="9" type="ORF">KXJ70_02115</name>
</gene>
<feature type="coiled-coil region" evidence="7">
    <location>
        <begin position="8"/>
        <end position="55"/>
    </location>
</feature>
<keyword evidence="5" id="KW-0809">Transit peptide</keyword>
<evidence type="ECO:0000259" key="8">
    <source>
        <dbReference type="Pfam" id="PF03061"/>
    </source>
</evidence>
<keyword evidence="6" id="KW-0443">Lipid metabolism</keyword>
<evidence type="ECO:0000256" key="5">
    <source>
        <dbReference type="ARBA" id="ARBA00022946"/>
    </source>
</evidence>
<evidence type="ECO:0000256" key="2">
    <source>
        <dbReference type="ARBA" id="ARBA00022490"/>
    </source>
</evidence>
<dbReference type="Pfam" id="PF03061">
    <property type="entry name" value="4HBT"/>
    <property type="match status" value="1"/>
</dbReference>
<protein>
    <submittedName>
        <fullName evidence="9">PaaI family thioesterase</fullName>
    </submittedName>
</protein>
<dbReference type="Proteomes" id="UP001166291">
    <property type="component" value="Unassembled WGS sequence"/>
</dbReference>
<dbReference type="RefSeq" id="WP_219041803.1">
    <property type="nucleotide sequence ID" value="NZ_JAHWDQ010000001.1"/>
</dbReference>
<reference evidence="9" key="1">
    <citation type="submission" date="2021-07" db="EMBL/GenBank/DDBJ databases">
        <title>Zhongshania sp. CAU 1632 isolated from seawater.</title>
        <authorList>
            <person name="Kim W."/>
        </authorList>
    </citation>
    <scope>NUCLEOTIDE SEQUENCE</scope>
    <source>
        <strain evidence="9">CAU 1632</strain>
    </source>
</reference>
<dbReference type="PANTHER" id="PTHR12418">
    <property type="entry name" value="ACYL-COENZYME A THIOESTERASE THEM4"/>
    <property type="match status" value="1"/>
</dbReference>
<proteinExistence type="predicted"/>
<feature type="domain" description="Thioesterase" evidence="8">
    <location>
        <begin position="115"/>
        <end position="184"/>
    </location>
</feature>
<comment type="subcellular location">
    <subcellularLocation>
        <location evidence="1">Cytoplasm</location>
    </subcellularLocation>
</comment>
<dbReference type="PANTHER" id="PTHR12418:SF19">
    <property type="entry name" value="ACYL-COENZYME A THIOESTERASE THEM4"/>
    <property type="match status" value="1"/>
</dbReference>
<keyword evidence="3" id="KW-0378">Hydrolase</keyword>
<keyword evidence="10" id="KW-1185">Reference proteome</keyword>
<comment type="caution">
    <text evidence="9">The sequence shown here is derived from an EMBL/GenBank/DDBJ whole genome shotgun (WGS) entry which is preliminary data.</text>
</comment>
<evidence type="ECO:0000256" key="6">
    <source>
        <dbReference type="ARBA" id="ARBA00023098"/>
    </source>
</evidence>